<feature type="compositionally biased region" description="Polar residues" evidence="1">
    <location>
        <begin position="1714"/>
        <end position="1727"/>
    </location>
</feature>
<organism evidence="3 4">
    <name type="scientific">Meloidogyne incognita</name>
    <name type="common">Southern root-knot nematode worm</name>
    <name type="synonym">Oxyuris incognita</name>
    <dbReference type="NCBI Taxonomy" id="6306"/>
    <lineage>
        <taxon>Eukaryota</taxon>
        <taxon>Metazoa</taxon>
        <taxon>Ecdysozoa</taxon>
        <taxon>Nematoda</taxon>
        <taxon>Chromadorea</taxon>
        <taxon>Rhabditida</taxon>
        <taxon>Tylenchina</taxon>
        <taxon>Tylenchomorpha</taxon>
        <taxon>Tylenchoidea</taxon>
        <taxon>Meloidogynidae</taxon>
        <taxon>Meloidogyninae</taxon>
        <taxon>Meloidogyne</taxon>
        <taxon>Meloidogyne incognita group</taxon>
    </lineage>
</organism>
<feature type="compositionally biased region" description="Low complexity" evidence="1">
    <location>
        <begin position="611"/>
        <end position="626"/>
    </location>
</feature>
<dbReference type="WBParaSite" id="Minc3s00038g02195">
    <property type="protein sequence ID" value="Minc3s00038g02195"/>
    <property type="gene ID" value="Minc3s00038g02195"/>
</dbReference>
<evidence type="ECO:0000313" key="4">
    <source>
        <dbReference type="WBParaSite" id="Minc3s00038g02195"/>
    </source>
</evidence>
<evidence type="ECO:0000313" key="3">
    <source>
        <dbReference type="Proteomes" id="UP000887563"/>
    </source>
</evidence>
<evidence type="ECO:0000256" key="1">
    <source>
        <dbReference type="SAM" id="MobiDB-lite"/>
    </source>
</evidence>
<feature type="compositionally biased region" description="Low complexity" evidence="1">
    <location>
        <begin position="542"/>
        <end position="566"/>
    </location>
</feature>
<dbReference type="PANTHER" id="PTHR21344:SF1">
    <property type="entry name" value="RAL GTPASE-ACTIVATING PROTEIN SUBUNIT BETA"/>
    <property type="match status" value="1"/>
</dbReference>
<dbReference type="Pfam" id="PF20412">
    <property type="entry name" value="RALGAPB_N"/>
    <property type="match status" value="1"/>
</dbReference>
<feature type="compositionally biased region" description="Low complexity" evidence="1">
    <location>
        <begin position="1728"/>
        <end position="1739"/>
    </location>
</feature>
<reference evidence="4" key="1">
    <citation type="submission" date="2022-11" db="UniProtKB">
        <authorList>
            <consortium name="WormBaseParasite"/>
        </authorList>
    </citation>
    <scope>IDENTIFICATION</scope>
</reference>
<feature type="compositionally biased region" description="Low complexity" evidence="1">
    <location>
        <begin position="1212"/>
        <end position="1230"/>
    </location>
</feature>
<feature type="region of interest" description="Disordered" evidence="1">
    <location>
        <begin position="1625"/>
        <end position="1739"/>
    </location>
</feature>
<protein>
    <submittedName>
        <fullName evidence="4">Ral GTPase-activating protein subunit alpha/beta N-terminal domain-containing protein</fullName>
    </submittedName>
</protein>
<sequence>MQEKVEEEWPCLELTEPKFGILSQFTSSASEAVAHILVKELVEKVDKPLSTSSSQDESFSTDSDLEWIMQVTNHSLTLPFIPNQCYETLRSAVRIYIAWSSALTTDSPRQYCPKQILLYPDKYFKKFLEAFRHIFQEKSTFSTSDNHLILSRQGTQIQTILTAIRHLTNSSKDEFKDEVWARCLLFLLNVNDQLITIGCCKSQESIGYLMSKDLCQNLFDCWLKASLNDCIPSPAYWTTFSCLSNKCGAQIQFIECWANSILHSTSLLLKHLFGQQQQMEVQEENVVFDDDNIFGQFLSTLILNPERISTLKNVWLNLFILLGRPTKFIEQALALLAEKSCQLSSNSINFFVEQIKLSFFLIIFGLKKMVDLFFGDDILLDFNESEELHSLWLEAALVNNASNIKQEQRLTSSDYQMMTVTSNTNADTNTEMTAIQISGQVLASQHVWFILKNNQLIYDEKQLLINFKRTKLLKPSSTTLLNLFLDWLFDAAIFQINNTSINDGAGKGDCGQALVVVPPPLPSQPLLHPPASNKSLSSVGDSCTTTTSSTGSNKSNNNVSTTNNFSKRQSAPIPAHFQHQQQQQIISNSGGINNNTTITTTTTLRRSFATSISRSSNTQSSSMLSSSGGGDSYHQQQQPLATTTTNYSSPTEFPSIDGISSGRSAALCALCRIVCSKHTNEQLRDDQLARFFALAHEALISNDRILLSSFIFSSADNLFKLALKGVQILLPNYLRAIELVHNESLQILLHPSISQIEMRAACLRALASILPWPSLFGYANILGNNNQNSSSPLNSSSQKINKRQEGSFSSSSSSNLLESFSRYIDIREPIQRVLYCSLRQETDPFNIQYALGLAAIFCVEVAEPELKRAAMLKVWKNENNNKKGNDEEAEICKEIVEAPFSTSLVRSFISAICDNLCKPLWANETLCCLAAFDCLNSFCSLPQSVLFSKGELSTGSLIVTSLCRFIEQQLKKPPPLHSKDMHSTVVAAYFCMSVWFCSAPKLARIESCLDTVALAIELGMTGGHKLTPEQYKPASQRVHDAAQSLLHSLFSTKIPTTKTSSTSNFVTKKFSFSSINELVLIKKFGLKLDKFEHFLLRQQNVLISLYEAQNIPTLSKGLPCVIAIFRTPFNAPWASLFRLMPKAPPNRKKICKQNNNVVISQQQHQQLIKQQTQTNSEICKIRDSEQQQLSSNDLLSVQTKNISDYNGGGGENTATNTSVASTTSSGVSSSAPPPNITTTTTATKQFKIPKEAFEPECEYDKKFPKLEPVPPQVLAIQSQLEQIQARLAAGIGAPIGDRDTRNVWINNSLGPLLTKPPVPESPVSHCNSLRVFLYDLGLINRTSYLNELTPLDSSSYNIFYDSLYTTVDQHPVHLTETVSIFYVKEGQKCIEDILQNNIDLRQTSAEYCRLLSELGKALEMREKIYKNGGTFSTNTAATNKNEKQREPSSVDHFVFDGIDYCLNWKDDHVDISFVTPTGRTITTNASTVNGNGGSSKAASSVRRTATLRPSSIDSVQQQFNLNANNNNINTNNTNNIMGEYYIDKQSFNNDKNINEYYYNNKQPLINNNIMINNKFDEKEDIKKDEKYYSTLLGDEYEFFKKRAMLIWAQSIDEINAMERDLIVSGTETQHDEIDSLDEKDKDEEEEPSNMSNVAPTSIAASATPVATPPLPIRSARFSTKSFASSNGNPSRIKDAAGGGLEMSSTPTTYPPPQASSIQSNNRTLSSASVGNESSTVNSTNTTATTNIEHLQQQQKTTTNLQKWSKRSADLRIFIVWLERLEDLSTFPIAEMFPFTTKDINTLKHSTTTTTILNSNIQTQQQQQQTIDHLVFYIYPFERGLRRIQIAGIWTKQGRPGPLHNGTVVSTRSLPLLLKQTICNVARRKAAEIDNYQMTHLKRKQAIAEFGRRFATRQDYTEFVEHLLEDNSASFSGTVFPP</sequence>
<name>A0A914KL64_MELIC</name>
<dbReference type="InterPro" id="IPR039930">
    <property type="entry name" value="RALGAPB"/>
</dbReference>
<dbReference type="GO" id="GO:0005096">
    <property type="term" value="F:GTPase activator activity"/>
    <property type="evidence" value="ECO:0007669"/>
    <property type="project" value="InterPro"/>
</dbReference>
<feature type="region of interest" description="Disordered" evidence="1">
    <location>
        <begin position="521"/>
        <end position="569"/>
    </location>
</feature>
<feature type="compositionally biased region" description="Polar residues" evidence="1">
    <location>
        <begin position="1676"/>
        <end position="1689"/>
    </location>
</feature>
<proteinExistence type="predicted"/>
<feature type="compositionally biased region" description="Polar residues" evidence="1">
    <location>
        <begin position="1648"/>
        <end position="1660"/>
    </location>
</feature>
<dbReference type="InterPro" id="IPR046859">
    <property type="entry name" value="RGPA/RALGAPB_N"/>
</dbReference>
<dbReference type="GO" id="GO:0051056">
    <property type="term" value="P:regulation of small GTPase mediated signal transduction"/>
    <property type="evidence" value="ECO:0007669"/>
    <property type="project" value="InterPro"/>
</dbReference>
<accession>A0A914KL64</accession>
<feature type="region of interest" description="Disordered" evidence="1">
    <location>
        <begin position="1200"/>
        <end position="1243"/>
    </location>
</feature>
<keyword evidence="3" id="KW-1185">Reference proteome</keyword>
<evidence type="ECO:0000259" key="2">
    <source>
        <dbReference type="Pfam" id="PF20412"/>
    </source>
</evidence>
<dbReference type="PANTHER" id="PTHR21344">
    <property type="entry name" value="RAL GTPASE-ACTIVATING PROTEIN SUBUNIT BETA"/>
    <property type="match status" value="1"/>
</dbReference>
<feature type="compositionally biased region" description="Polar residues" evidence="1">
    <location>
        <begin position="633"/>
        <end position="649"/>
    </location>
</feature>
<dbReference type="Proteomes" id="UP000887563">
    <property type="component" value="Unplaced"/>
</dbReference>
<dbReference type="InterPro" id="IPR035974">
    <property type="entry name" value="Rap/Ran-GAP_sf"/>
</dbReference>
<feature type="compositionally biased region" description="Polar residues" evidence="1">
    <location>
        <begin position="532"/>
        <end position="541"/>
    </location>
</feature>
<feature type="domain" description="Ral GTPase-activating protein subunit alpha/beta N-terminal" evidence="2">
    <location>
        <begin position="152"/>
        <end position="274"/>
    </location>
</feature>
<feature type="compositionally biased region" description="Basic and acidic residues" evidence="1">
    <location>
        <begin position="1628"/>
        <end position="1639"/>
    </location>
</feature>
<dbReference type="SUPFAM" id="SSF111347">
    <property type="entry name" value="Rap/Ran-GAP"/>
    <property type="match status" value="1"/>
</dbReference>
<feature type="region of interest" description="Disordered" evidence="1">
    <location>
        <begin position="610"/>
        <end position="649"/>
    </location>
</feature>